<keyword evidence="5" id="KW-1185">Reference proteome</keyword>
<dbReference type="Pfam" id="PF00534">
    <property type="entry name" value="Glycos_transf_1"/>
    <property type="match status" value="1"/>
</dbReference>
<accession>A0ABT3CVG6</accession>
<dbReference type="InterPro" id="IPR001296">
    <property type="entry name" value="Glyco_trans_1"/>
</dbReference>
<sequence>MAKKRILMLGPGEPVSRNSGLGIAAKEIANFLNEQTELTIIQPDEMEVMEAIENHLSLSKQKVNLDDFSDFKVLSELSKINVQSAISPYSNGWGDSTTESQVNHPLHDQLIDFSKQIEAAADKVNFDVIYAHDWINFRAAIDIKSKLDKPLILHVHSLDFDRNCGNSGSWVFDLEKEAFEQADQIICVSHYSKGIIQTVYGIDDSKISVVHNGCRLKEYPDHESPFKEKIVLFVGRLTGQKGPTKFLEIAEKVNALYPDSRFIMAGEGDLYKSLIEAGAHSTVANKFHITGFLNEPDLLKTYAMADIYCMPSVSEPFGLTAMEAAAAKIPMVISENSGASEVLKSALTAHFDDSDKFAKNIVSLLKNEKVAHHIASENYALLNDLSWEKTNQKILSIIDTVSA</sequence>
<dbReference type="RefSeq" id="WP_264138413.1">
    <property type="nucleotide sequence ID" value="NZ_JAOYOD010000001.1"/>
</dbReference>
<protein>
    <submittedName>
        <fullName evidence="4">Glycosyltransferase family 4 protein</fullName>
    </submittedName>
</protein>
<dbReference type="PANTHER" id="PTHR46401">
    <property type="entry name" value="GLYCOSYLTRANSFERASE WBBK-RELATED"/>
    <property type="match status" value="1"/>
</dbReference>
<name>A0ABT3CVG6_9BACT</name>
<feature type="domain" description="Glycosyltransferase subfamily 4-like N-terminal" evidence="3">
    <location>
        <begin position="106"/>
        <end position="215"/>
    </location>
</feature>
<dbReference type="Proteomes" id="UP001300692">
    <property type="component" value="Unassembled WGS sequence"/>
</dbReference>
<keyword evidence="1" id="KW-0808">Transferase</keyword>
<gene>
    <name evidence="4" type="ORF">N7U62_13005</name>
</gene>
<evidence type="ECO:0000313" key="5">
    <source>
        <dbReference type="Proteomes" id="UP001300692"/>
    </source>
</evidence>
<dbReference type="InterPro" id="IPR028098">
    <property type="entry name" value="Glyco_trans_4-like_N"/>
</dbReference>
<evidence type="ECO:0000313" key="4">
    <source>
        <dbReference type="EMBL" id="MCV9387592.1"/>
    </source>
</evidence>
<comment type="caution">
    <text evidence="4">The sequence shown here is derived from an EMBL/GenBank/DDBJ whole genome shotgun (WGS) entry which is preliminary data.</text>
</comment>
<dbReference type="SUPFAM" id="SSF53756">
    <property type="entry name" value="UDP-Glycosyltransferase/glycogen phosphorylase"/>
    <property type="match status" value="1"/>
</dbReference>
<proteinExistence type="predicted"/>
<evidence type="ECO:0000259" key="3">
    <source>
        <dbReference type="Pfam" id="PF13439"/>
    </source>
</evidence>
<evidence type="ECO:0000256" key="1">
    <source>
        <dbReference type="ARBA" id="ARBA00022679"/>
    </source>
</evidence>
<organism evidence="4 5">
    <name type="scientific">Reichenbachiella ulvae</name>
    <dbReference type="NCBI Taxonomy" id="2980104"/>
    <lineage>
        <taxon>Bacteria</taxon>
        <taxon>Pseudomonadati</taxon>
        <taxon>Bacteroidota</taxon>
        <taxon>Cytophagia</taxon>
        <taxon>Cytophagales</taxon>
        <taxon>Reichenbachiellaceae</taxon>
        <taxon>Reichenbachiella</taxon>
    </lineage>
</organism>
<dbReference type="Gene3D" id="3.40.50.2000">
    <property type="entry name" value="Glycogen Phosphorylase B"/>
    <property type="match status" value="2"/>
</dbReference>
<dbReference type="PANTHER" id="PTHR46401:SF2">
    <property type="entry name" value="GLYCOSYLTRANSFERASE WBBK-RELATED"/>
    <property type="match status" value="1"/>
</dbReference>
<dbReference type="EMBL" id="JAOYOD010000001">
    <property type="protein sequence ID" value="MCV9387592.1"/>
    <property type="molecule type" value="Genomic_DNA"/>
</dbReference>
<feature type="domain" description="Glycosyl transferase family 1" evidence="2">
    <location>
        <begin position="221"/>
        <end position="377"/>
    </location>
</feature>
<dbReference type="Pfam" id="PF13439">
    <property type="entry name" value="Glyco_transf_4"/>
    <property type="match status" value="1"/>
</dbReference>
<reference evidence="4 5" key="1">
    <citation type="submission" date="2022-10" db="EMBL/GenBank/DDBJ databases">
        <title>Comparative genomics and taxonomic characterization of three novel marine species of genus Reichenbachiella exhibiting antioxidant and polysaccharide degradation activities.</title>
        <authorList>
            <person name="Muhammad N."/>
            <person name="Lee Y.-J."/>
            <person name="Ko J."/>
            <person name="Kim S.-G."/>
        </authorList>
    </citation>
    <scope>NUCLEOTIDE SEQUENCE [LARGE SCALE GENOMIC DNA]</scope>
    <source>
        <strain evidence="4 5">ABR2-5</strain>
    </source>
</reference>
<evidence type="ECO:0000259" key="2">
    <source>
        <dbReference type="Pfam" id="PF00534"/>
    </source>
</evidence>
<dbReference type="CDD" id="cd03801">
    <property type="entry name" value="GT4_PimA-like"/>
    <property type="match status" value="1"/>
</dbReference>